<evidence type="ECO:0000256" key="1">
    <source>
        <dbReference type="SAM" id="MobiDB-lite"/>
    </source>
</evidence>
<keyword evidence="3" id="KW-1185">Reference proteome</keyword>
<organism evidence="2 3">
    <name type="scientific">Phlebiopsis gigantea (strain 11061_1 CR5-6)</name>
    <name type="common">White-rot fungus</name>
    <name type="synonym">Peniophora gigantea</name>
    <dbReference type="NCBI Taxonomy" id="745531"/>
    <lineage>
        <taxon>Eukaryota</taxon>
        <taxon>Fungi</taxon>
        <taxon>Dikarya</taxon>
        <taxon>Basidiomycota</taxon>
        <taxon>Agaricomycotina</taxon>
        <taxon>Agaricomycetes</taxon>
        <taxon>Polyporales</taxon>
        <taxon>Phanerochaetaceae</taxon>
        <taxon>Phlebiopsis</taxon>
    </lineage>
</organism>
<dbReference type="HOGENOM" id="CLU_2655321_0_0_1"/>
<name>A0A0C3S8C7_PHLG1</name>
<sequence>MGSQYVLYADECGFHHGNSITRGHLTGIKPVGTALSRVPGDSASATACGSTQSSSRRTRARLEPAALEKRKWMDGW</sequence>
<dbReference type="Proteomes" id="UP000053257">
    <property type="component" value="Unassembled WGS sequence"/>
</dbReference>
<proteinExistence type="predicted"/>
<dbReference type="EMBL" id="KN840549">
    <property type="protein sequence ID" value="KIP05235.1"/>
    <property type="molecule type" value="Genomic_DNA"/>
</dbReference>
<feature type="region of interest" description="Disordered" evidence="1">
    <location>
        <begin position="39"/>
        <end position="63"/>
    </location>
</feature>
<evidence type="ECO:0000313" key="3">
    <source>
        <dbReference type="Proteomes" id="UP000053257"/>
    </source>
</evidence>
<evidence type="ECO:0000313" key="2">
    <source>
        <dbReference type="EMBL" id="KIP05235.1"/>
    </source>
</evidence>
<gene>
    <name evidence="2" type="ORF">PHLGIDRAFT_163288</name>
</gene>
<protein>
    <submittedName>
        <fullName evidence="2">Uncharacterized protein</fullName>
    </submittedName>
</protein>
<accession>A0A0C3S8C7</accession>
<dbReference type="AlphaFoldDB" id="A0A0C3S8C7"/>
<reference evidence="2 3" key="1">
    <citation type="journal article" date="2014" name="PLoS Genet.">
        <title>Analysis of the Phlebiopsis gigantea genome, transcriptome and secretome provides insight into its pioneer colonization strategies of wood.</title>
        <authorList>
            <person name="Hori C."/>
            <person name="Ishida T."/>
            <person name="Igarashi K."/>
            <person name="Samejima M."/>
            <person name="Suzuki H."/>
            <person name="Master E."/>
            <person name="Ferreira P."/>
            <person name="Ruiz-Duenas F.J."/>
            <person name="Held B."/>
            <person name="Canessa P."/>
            <person name="Larrondo L.F."/>
            <person name="Schmoll M."/>
            <person name="Druzhinina I.S."/>
            <person name="Kubicek C.P."/>
            <person name="Gaskell J.A."/>
            <person name="Kersten P."/>
            <person name="St John F."/>
            <person name="Glasner J."/>
            <person name="Sabat G."/>
            <person name="Splinter BonDurant S."/>
            <person name="Syed K."/>
            <person name="Yadav J."/>
            <person name="Mgbeahuruike A.C."/>
            <person name="Kovalchuk A."/>
            <person name="Asiegbu F.O."/>
            <person name="Lackner G."/>
            <person name="Hoffmeister D."/>
            <person name="Rencoret J."/>
            <person name="Gutierrez A."/>
            <person name="Sun H."/>
            <person name="Lindquist E."/>
            <person name="Barry K."/>
            <person name="Riley R."/>
            <person name="Grigoriev I.V."/>
            <person name="Henrissat B."/>
            <person name="Kues U."/>
            <person name="Berka R.M."/>
            <person name="Martinez A.T."/>
            <person name="Covert S.F."/>
            <person name="Blanchette R.A."/>
            <person name="Cullen D."/>
        </authorList>
    </citation>
    <scope>NUCLEOTIDE SEQUENCE [LARGE SCALE GENOMIC DNA]</scope>
    <source>
        <strain evidence="2 3">11061_1 CR5-6</strain>
    </source>
</reference>